<comment type="caution">
    <text evidence="2">The sequence shown here is derived from an EMBL/GenBank/DDBJ whole genome shotgun (WGS) entry which is preliminary data.</text>
</comment>
<dbReference type="Proteomes" id="UP000887116">
    <property type="component" value="Unassembled WGS sequence"/>
</dbReference>
<organism evidence="2 3">
    <name type="scientific">Trichonephila clavata</name>
    <name type="common">Joro spider</name>
    <name type="synonym">Nephila clavata</name>
    <dbReference type="NCBI Taxonomy" id="2740835"/>
    <lineage>
        <taxon>Eukaryota</taxon>
        <taxon>Metazoa</taxon>
        <taxon>Ecdysozoa</taxon>
        <taxon>Arthropoda</taxon>
        <taxon>Chelicerata</taxon>
        <taxon>Arachnida</taxon>
        <taxon>Araneae</taxon>
        <taxon>Araneomorphae</taxon>
        <taxon>Entelegynae</taxon>
        <taxon>Araneoidea</taxon>
        <taxon>Nephilidae</taxon>
        <taxon>Trichonephila</taxon>
    </lineage>
</organism>
<evidence type="ECO:0000313" key="2">
    <source>
        <dbReference type="EMBL" id="GFQ93276.1"/>
    </source>
</evidence>
<evidence type="ECO:0000313" key="3">
    <source>
        <dbReference type="Proteomes" id="UP000887116"/>
    </source>
</evidence>
<keyword evidence="3" id="KW-1185">Reference proteome</keyword>
<name>A0A8X6L2P1_TRICU</name>
<dbReference type="AlphaFoldDB" id="A0A8X6L2P1"/>
<evidence type="ECO:0000256" key="1">
    <source>
        <dbReference type="SAM" id="MobiDB-lite"/>
    </source>
</evidence>
<reference evidence="2" key="1">
    <citation type="submission" date="2020-07" db="EMBL/GenBank/DDBJ databases">
        <title>Multicomponent nature underlies the extraordinary mechanical properties of spider dragline silk.</title>
        <authorList>
            <person name="Kono N."/>
            <person name="Nakamura H."/>
            <person name="Mori M."/>
            <person name="Yoshida Y."/>
            <person name="Ohtoshi R."/>
            <person name="Malay A.D."/>
            <person name="Moran D.A.P."/>
            <person name="Tomita M."/>
            <person name="Numata K."/>
            <person name="Arakawa K."/>
        </authorList>
    </citation>
    <scope>NUCLEOTIDE SEQUENCE</scope>
</reference>
<proteinExistence type="predicted"/>
<protein>
    <submittedName>
        <fullName evidence="2">Uncharacterized protein</fullName>
    </submittedName>
</protein>
<accession>A0A8X6L2P1</accession>
<gene>
    <name evidence="2" type="ORF">TNCT_569011</name>
</gene>
<sequence length="76" mass="8531">MTDSCSGRRAKAGRPSTTETGPIGQTHRQNPRPRAWELLATHPREKPLETILSSKTQIYSERLSKQGMCMPPEPEN</sequence>
<dbReference type="EMBL" id="BMAO01024145">
    <property type="protein sequence ID" value="GFQ93276.1"/>
    <property type="molecule type" value="Genomic_DNA"/>
</dbReference>
<feature type="region of interest" description="Disordered" evidence="1">
    <location>
        <begin position="1"/>
        <end position="34"/>
    </location>
</feature>